<dbReference type="PRINTS" id="PR01036">
    <property type="entry name" value="TCRTETB"/>
</dbReference>
<feature type="transmembrane region" description="Helical" evidence="13">
    <location>
        <begin position="16"/>
        <end position="40"/>
    </location>
</feature>
<comment type="function">
    <text evidence="1">Resistance to tetracycline by an active tetracycline efflux. This is an energy-dependent process that decreases the accumulation of the antibiotic in whole cells. This protein functions as a metal-tetracycline/H(+) antiporter.</text>
</comment>
<evidence type="ECO:0000256" key="4">
    <source>
        <dbReference type="ARBA" id="ARBA00022449"/>
    </source>
</evidence>
<evidence type="ECO:0000256" key="1">
    <source>
        <dbReference type="ARBA" id="ARBA00003279"/>
    </source>
</evidence>
<evidence type="ECO:0000256" key="8">
    <source>
        <dbReference type="ARBA" id="ARBA00022989"/>
    </source>
</evidence>
<evidence type="ECO:0000256" key="10">
    <source>
        <dbReference type="ARBA" id="ARBA00023136"/>
    </source>
</evidence>
<keyword evidence="6 13" id="KW-0812">Transmembrane</keyword>
<proteinExistence type="inferred from homology"/>
<evidence type="ECO:0000256" key="2">
    <source>
        <dbReference type="ARBA" id="ARBA00004651"/>
    </source>
</evidence>
<dbReference type="InterPro" id="IPR011701">
    <property type="entry name" value="MFS"/>
</dbReference>
<evidence type="ECO:0000256" key="5">
    <source>
        <dbReference type="ARBA" id="ARBA00022475"/>
    </source>
</evidence>
<feature type="transmembrane region" description="Helical" evidence="13">
    <location>
        <begin position="327"/>
        <end position="346"/>
    </location>
</feature>
<keyword evidence="7" id="KW-0375">Hydrogen ion transport</keyword>
<dbReference type="InterPro" id="IPR020846">
    <property type="entry name" value="MFS_dom"/>
</dbReference>
<dbReference type="GO" id="GO:0005886">
    <property type="term" value="C:plasma membrane"/>
    <property type="evidence" value="ECO:0007669"/>
    <property type="project" value="UniProtKB-SubCell"/>
</dbReference>
<keyword evidence="16" id="KW-1185">Reference proteome</keyword>
<evidence type="ECO:0000256" key="9">
    <source>
        <dbReference type="ARBA" id="ARBA00023065"/>
    </source>
</evidence>
<evidence type="ECO:0000256" key="12">
    <source>
        <dbReference type="ARBA" id="ARBA00040630"/>
    </source>
</evidence>
<dbReference type="GO" id="GO:0015297">
    <property type="term" value="F:antiporter activity"/>
    <property type="evidence" value="ECO:0007669"/>
    <property type="project" value="UniProtKB-KW"/>
</dbReference>
<comment type="subcellular location">
    <subcellularLocation>
        <location evidence="2">Cell membrane</location>
        <topology evidence="2">Multi-pass membrane protein</topology>
    </subcellularLocation>
</comment>
<dbReference type="RefSeq" id="WP_183544663.1">
    <property type="nucleotide sequence ID" value="NZ_BMQT01000002.1"/>
</dbReference>
<feature type="transmembrane region" description="Helical" evidence="13">
    <location>
        <begin position="46"/>
        <end position="69"/>
    </location>
</feature>
<reference evidence="15 16" key="1">
    <citation type="submission" date="2020-08" db="EMBL/GenBank/DDBJ databases">
        <title>Genomic Encyclopedia of Type Strains, Phase III (KMG-III): the genomes of soil and plant-associated and newly described type strains.</title>
        <authorList>
            <person name="Whitman W."/>
        </authorList>
    </citation>
    <scope>NUCLEOTIDE SEQUENCE [LARGE SCALE GENOMIC DNA]</scope>
    <source>
        <strain evidence="15 16">CECT 3302</strain>
    </source>
</reference>
<feature type="transmembrane region" description="Helical" evidence="13">
    <location>
        <begin position="384"/>
        <end position="407"/>
    </location>
</feature>
<dbReference type="Gene3D" id="1.20.1250.20">
    <property type="entry name" value="MFS general substrate transporter like domains"/>
    <property type="match status" value="1"/>
</dbReference>
<sequence length="447" mass="44470">MVLDEVGDHREARRNAILLGLMFGLASMGSSSAAVALPAVAEHFDLGLGVVAWTVSIYVLFLAVSTAVYGRVADLVGVRVPLSFGVSLMTAGAVAAAFAPTFEILLLARAFQGAGAAAVPTLGVTLISARYSGSVRGLALGWLAALGAVVSGLGPLLGGITETTLGWRAVMALPLLGLMVLPMLWPILAGGGSGSRLDVLGAVLVAVTSAGLVLLVQSPSTGLAVAGTGAALLLVGGTMVVRHVRRNPLGFLPHAVICNGRVVRPALAAAAAPSCWFALVVAVPAVLVEEGWATWQVGLLLLPGAVLALWVPRLVSRLLATWGGPTVIAISTLFSAVALGVASVGLALSDPLLVGLAAVILAVSFGMGQPALMTTVGETVDADVRGVALGVATLVFLVGGSVGSAAVGGLGGVIGVPVTVACLVLVPALGLLAILVDVRHDRAAAAG</sequence>
<dbReference type="Proteomes" id="UP000577707">
    <property type="component" value="Unassembled WGS sequence"/>
</dbReference>
<keyword evidence="9" id="KW-0406">Ion transport</keyword>
<dbReference type="PROSITE" id="PS50850">
    <property type="entry name" value="MFS"/>
    <property type="match status" value="1"/>
</dbReference>
<dbReference type="GO" id="GO:1902600">
    <property type="term" value="P:proton transmembrane transport"/>
    <property type="evidence" value="ECO:0007669"/>
    <property type="project" value="UniProtKB-KW"/>
</dbReference>
<evidence type="ECO:0000256" key="11">
    <source>
        <dbReference type="ARBA" id="ARBA00023251"/>
    </source>
</evidence>
<feature type="transmembrane region" description="Helical" evidence="13">
    <location>
        <begin position="293"/>
        <end position="315"/>
    </location>
</feature>
<keyword evidence="4" id="KW-0050">Antiport</keyword>
<dbReference type="PANTHER" id="PTHR23501">
    <property type="entry name" value="MAJOR FACILITATOR SUPERFAMILY"/>
    <property type="match status" value="1"/>
</dbReference>
<evidence type="ECO:0000313" key="15">
    <source>
        <dbReference type="EMBL" id="MBB3089003.1"/>
    </source>
</evidence>
<evidence type="ECO:0000256" key="13">
    <source>
        <dbReference type="SAM" id="Phobius"/>
    </source>
</evidence>
<evidence type="ECO:0000259" key="14">
    <source>
        <dbReference type="PROSITE" id="PS50850"/>
    </source>
</evidence>
<dbReference type="PANTHER" id="PTHR23501:SF188">
    <property type="entry name" value="TETRACYCLINE RESISTANCE PROTEIN"/>
    <property type="match status" value="1"/>
</dbReference>
<evidence type="ECO:0000256" key="3">
    <source>
        <dbReference type="ARBA" id="ARBA00007520"/>
    </source>
</evidence>
<dbReference type="Pfam" id="PF07690">
    <property type="entry name" value="MFS_1"/>
    <property type="match status" value="1"/>
</dbReference>
<dbReference type="Gene3D" id="1.20.1720.10">
    <property type="entry name" value="Multidrug resistance protein D"/>
    <property type="match status" value="1"/>
</dbReference>
<evidence type="ECO:0000256" key="6">
    <source>
        <dbReference type="ARBA" id="ARBA00022692"/>
    </source>
</evidence>
<keyword evidence="5" id="KW-1003">Cell membrane</keyword>
<feature type="transmembrane region" description="Helical" evidence="13">
    <location>
        <begin position="222"/>
        <end position="241"/>
    </location>
</feature>
<organism evidence="15 16">
    <name type="scientific">Nocardioides albus</name>
    <dbReference type="NCBI Taxonomy" id="1841"/>
    <lineage>
        <taxon>Bacteria</taxon>
        <taxon>Bacillati</taxon>
        <taxon>Actinomycetota</taxon>
        <taxon>Actinomycetes</taxon>
        <taxon>Propionibacteriales</taxon>
        <taxon>Nocardioidaceae</taxon>
        <taxon>Nocardioides</taxon>
    </lineage>
</organism>
<feature type="transmembrane region" description="Helical" evidence="13">
    <location>
        <begin position="197"/>
        <end position="216"/>
    </location>
</feature>
<keyword evidence="11" id="KW-0046">Antibiotic resistance</keyword>
<comment type="caution">
    <text evidence="15">The sequence shown here is derived from an EMBL/GenBank/DDBJ whole genome shotgun (WGS) entry which is preliminary data.</text>
</comment>
<comment type="similarity">
    <text evidence="3">Belongs to the major facilitator superfamily. TCR/Tet family.</text>
</comment>
<feature type="transmembrane region" description="Helical" evidence="13">
    <location>
        <begin position="166"/>
        <end position="185"/>
    </location>
</feature>
<dbReference type="InterPro" id="IPR036259">
    <property type="entry name" value="MFS_trans_sf"/>
</dbReference>
<feature type="transmembrane region" description="Helical" evidence="13">
    <location>
        <begin position="76"/>
        <end position="98"/>
    </location>
</feature>
<keyword evidence="8 13" id="KW-1133">Transmembrane helix</keyword>
<dbReference type="SUPFAM" id="SSF103473">
    <property type="entry name" value="MFS general substrate transporter"/>
    <property type="match status" value="1"/>
</dbReference>
<keyword evidence="4" id="KW-0813">Transport</keyword>
<keyword evidence="10 13" id="KW-0472">Membrane</keyword>
<protein>
    <recommendedName>
        <fullName evidence="12">Tetracycline resistance protein</fullName>
    </recommendedName>
</protein>
<name>A0A7W5F8C8_9ACTN</name>
<gene>
    <name evidence="15" type="ORF">FHS12_001949</name>
</gene>
<dbReference type="AlphaFoldDB" id="A0A7W5F8C8"/>
<evidence type="ECO:0000256" key="7">
    <source>
        <dbReference type="ARBA" id="ARBA00022781"/>
    </source>
</evidence>
<feature type="transmembrane region" description="Helical" evidence="13">
    <location>
        <begin position="352"/>
        <end position="372"/>
    </location>
</feature>
<feature type="domain" description="Major facilitator superfamily (MFS) profile" evidence="14">
    <location>
        <begin position="15"/>
        <end position="439"/>
    </location>
</feature>
<dbReference type="EMBL" id="JACHXG010000004">
    <property type="protein sequence ID" value="MBB3089003.1"/>
    <property type="molecule type" value="Genomic_DNA"/>
</dbReference>
<feature type="transmembrane region" description="Helical" evidence="13">
    <location>
        <begin position="139"/>
        <end position="160"/>
    </location>
</feature>
<accession>A0A7W5F8C8</accession>
<evidence type="ECO:0000313" key="16">
    <source>
        <dbReference type="Proteomes" id="UP000577707"/>
    </source>
</evidence>
<feature type="transmembrane region" description="Helical" evidence="13">
    <location>
        <begin position="413"/>
        <end position="436"/>
    </location>
</feature>
<feature type="transmembrane region" description="Helical" evidence="13">
    <location>
        <begin position="262"/>
        <end position="287"/>
    </location>
</feature>
<feature type="transmembrane region" description="Helical" evidence="13">
    <location>
        <begin position="104"/>
        <end position="127"/>
    </location>
</feature>
<dbReference type="GO" id="GO:0046677">
    <property type="term" value="P:response to antibiotic"/>
    <property type="evidence" value="ECO:0007669"/>
    <property type="project" value="UniProtKB-KW"/>
</dbReference>